<dbReference type="Pfam" id="PF00005">
    <property type="entry name" value="ABC_tran"/>
    <property type="match status" value="1"/>
</dbReference>
<evidence type="ECO:0000313" key="10">
    <source>
        <dbReference type="EMBL" id="TCO78354.1"/>
    </source>
</evidence>
<dbReference type="InterPro" id="IPR027417">
    <property type="entry name" value="P-loop_NTPase"/>
</dbReference>
<dbReference type="AlphaFoldDB" id="A0A4R2KWJ3"/>
<dbReference type="EMBL" id="SLWX01000001">
    <property type="protein sequence ID" value="TCO78354.1"/>
    <property type="molecule type" value="Genomic_DNA"/>
</dbReference>
<keyword evidence="1" id="KW-0813">Transport</keyword>
<organism evidence="10 11">
    <name type="scientific">Chromatocurvus halotolerans</name>
    <dbReference type="NCBI Taxonomy" id="1132028"/>
    <lineage>
        <taxon>Bacteria</taxon>
        <taxon>Pseudomonadati</taxon>
        <taxon>Pseudomonadota</taxon>
        <taxon>Gammaproteobacteria</taxon>
        <taxon>Cellvibrionales</taxon>
        <taxon>Halieaceae</taxon>
        <taxon>Chromatocurvus</taxon>
    </lineage>
</organism>
<keyword evidence="2" id="KW-1003">Cell membrane</keyword>
<evidence type="ECO:0000256" key="1">
    <source>
        <dbReference type="ARBA" id="ARBA00022448"/>
    </source>
</evidence>
<dbReference type="GO" id="GO:0016887">
    <property type="term" value="F:ATP hydrolysis activity"/>
    <property type="evidence" value="ECO:0007669"/>
    <property type="project" value="InterPro"/>
</dbReference>
<dbReference type="PANTHER" id="PTHR42781:SF4">
    <property type="entry name" value="SPERMIDINE_PUTRESCINE IMPORT ATP-BINDING PROTEIN POTA"/>
    <property type="match status" value="1"/>
</dbReference>
<evidence type="ECO:0000256" key="7">
    <source>
        <dbReference type="ARBA" id="ARBA00023065"/>
    </source>
</evidence>
<keyword evidence="6" id="KW-0408">Iron</keyword>
<feature type="domain" description="ABC transporter" evidence="9">
    <location>
        <begin position="2"/>
        <end position="237"/>
    </location>
</feature>
<comment type="caution">
    <text evidence="10">The sequence shown here is derived from an EMBL/GenBank/DDBJ whole genome shotgun (WGS) entry which is preliminary data.</text>
</comment>
<evidence type="ECO:0000256" key="6">
    <source>
        <dbReference type="ARBA" id="ARBA00023004"/>
    </source>
</evidence>
<reference evidence="10 11" key="1">
    <citation type="submission" date="2019-03" db="EMBL/GenBank/DDBJ databases">
        <title>Genomic Encyclopedia of Type Strains, Phase IV (KMG-IV): sequencing the most valuable type-strain genomes for metagenomic binning, comparative biology and taxonomic classification.</title>
        <authorList>
            <person name="Goeker M."/>
        </authorList>
    </citation>
    <scope>NUCLEOTIDE SEQUENCE [LARGE SCALE GENOMIC DNA]</scope>
    <source>
        <strain evidence="10 11">DSM 23344</strain>
    </source>
</reference>
<keyword evidence="3" id="KW-0410">Iron transport</keyword>
<sequence length="352" mass="38804">MTQQLDVNRVSVRFGDFTAVDSASITLNKGEIGCLLGPSGCGKTTLLRAIAGFQTINEGQISVRGRVLSTPDMQVSPEQRRVGMVFQDFALFPHLNVSANVGFGLRHLQRRERESRVRRLLKMVSLDDYAGAWPHELSGGQQQRVALARALAPGPEILLLDEPFSSLDSELRTQLASEVRDLLKADGVTAILVTHDQHEAFAMADQVSLLHDGHIDQTDVPYNLYHRPANAFVAQFIGGGSLIDVTVNADGELNDRLGVLDMKSRSFAPGQQLRLLIRPDDIEYDESSAIQLRVVERAFRGANFLYELLLPDGQHVPCLAPSHIAADKGSLLPVRFNLQHVVIFNGEHQVFT</sequence>
<dbReference type="Pfam" id="PF08402">
    <property type="entry name" value="TOBE_2"/>
    <property type="match status" value="1"/>
</dbReference>
<evidence type="ECO:0000256" key="5">
    <source>
        <dbReference type="ARBA" id="ARBA00022840"/>
    </source>
</evidence>
<keyword evidence="4" id="KW-0547">Nucleotide-binding</keyword>
<keyword evidence="11" id="KW-1185">Reference proteome</keyword>
<dbReference type="RefSeq" id="WP_117316422.1">
    <property type="nucleotide sequence ID" value="NZ_QQSW01000006.1"/>
</dbReference>
<dbReference type="InterPro" id="IPR017871">
    <property type="entry name" value="ABC_transporter-like_CS"/>
</dbReference>
<gene>
    <name evidence="10" type="ORF">EV688_101170</name>
</gene>
<dbReference type="GO" id="GO:0015408">
    <property type="term" value="F:ABC-type ferric iron transporter activity"/>
    <property type="evidence" value="ECO:0007669"/>
    <property type="project" value="InterPro"/>
</dbReference>
<dbReference type="PROSITE" id="PS00211">
    <property type="entry name" value="ABC_TRANSPORTER_1"/>
    <property type="match status" value="1"/>
</dbReference>
<dbReference type="SUPFAM" id="SSF50331">
    <property type="entry name" value="MOP-like"/>
    <property type="match status" value="1"/>
</dbReference>
<evidence type="ECO:0000259" key="9">
    <source>
        <dbReference type="PROSITE" id="PS50893"/>
    </source>
</evidence>
<dbReference type="OrthoDB" id="9802264at2"/>
<keyword evidence="7" id="KW-0406">Ion transport</keyword>
<dbReference type="GO" id="GO:0043190">
    <property type="term" value="C:ATP-binding cassette (ABC) transporter complex"/>
    <property type="evidence" value="ECO:0007669"/>
    <property type="project" value="InterPro"/>
</dbReference>
<dbReference type="Gene3D" id="3.40.50.300">
    <property type="entry name" value="P-loop containing nucleotide triphosphate hydrolases"/>
    <property type="match status" value="1"/>
</dbReference>
<dbReference type="CDD" id="cd03259">
    <property type="entry name" value="ABC_Carb_Solutes_like"/>
    <property type="match status" value="1"/>
</dbReference>
<evidence type="ECO:0000313" key="11">
    <source>
        <dbReference type="Proteomes" id="UP000294980"/>
    </source>
</evidence>
<evidence type="ECO:0000256" key="4">
    <source>
        <dbReference type="ARBA" id="ARBA00022741"/>
    </source>
</evidence>
<dbReference type="SUPFAM" id="SSF52540">
    <property type="entry name" value="P-loop containing nucleoside triphosphate hydrolases"/>
    <property type="match status" value="1"/>
</dbReference>
<dbReference type="InterPro" id="IPR050093">
    <property type="entry name" value="ABC_SmlMolc_Importer"/>
</dbReference>
<keyword evidence="5 10" id="KW-0067">ATP-binding</keyword>
<accession>A0A4R2KWJ3</accession>
<protein>
    <submittedName>
        <fullName evidence="10">Iron(III) transport system ATP-binding protein</fullName>
    </submittedName>
</protein>
<dbReference type="FunFam" id="3.40.50.300:FF:000425">
    <property type="entry name" value="Probable ABC transporter, ATP-binding subunit"/>
    <property type="match status" value="1"/>
</dbReference>
<dbReference type="GO" id="GO:0005524">
    <property type="term" value="F:ATP binding"/>
    <property type="evidence" value="ECO:0007669"/>
    <property type="project" value="UniProtKB-KW"/>
</dbReference>
<dbReference type="GO" id="GO:0015697">
    <property type="term" value="P:quaternary ammonium group transport"/>
    <property type="evidence" value="ECO:0007669"/>
    <property type="project" value="UniProtKB-ARBA"/>
</dbReference>
<dbReference type="InterPro" id="IPR015853">
    <property type="entry name" value="ABC_transpr_FbpC"/>
</dbReference>
<name>A0A4R2KWJ3_9GAMM</name>
<dbReference type="InterPro" id="IPR003593">
    <property type="entry name" value="AAA+_ATPase"/>
</dbReference>
<dbReference type="PANTHER" id="PTHR42781">
    <property type="entry name" value="SPERMIDINE/PUTRESCINE IMPORT ATP-BINDING PROTEIN POTA"/>
    <property type="match status" value="1"/>
</dbReference>
<dbReference type="InterPro" id="IPR008995">
    <property type="entry name" value="Mo/tungstate-bd_C_term_dom"/>
</dbReference>
<dbReference type="InterPro" id="IPR003439">
    <property type="entry name" value="ABC_transporter-like_ATP-bd"/>
</dbReference>
<evidence type="ECO:0000256" key="3">
    <source>
        <dbReference type="ARBA" id="ARBA00022496"/>
    </source>
</evidence>
<dbReference type="Proteomes" id="UP000294980">
    <property type="component" value="Unassembled WGS sequence"/>
</dbReference>
<dbReference type="InterPro" id="IPR013611">
    <property type="entry name" value="Transp-assoc_OB_typ2"/>
</dbReference>
<dbReference type="Gene3D" id="2.40.50.100">
    <property type="match status" value="1"/>
</dbReference>
<dbReference type="PROSITE" id="PS50893">
    <property type="entry name" value="ABC_TRANSPORTER_2"/>
    <property type="match status" value="1"/>
</dbReference>
<keyword evidence="8" id="KW-0472">Membrane</keyword>
<dbReference type="SMART" id="SM00382">
    <property type="entry name" value="AAA"/>
    <property type="match status" value="1"/>
</dbReference>
<proteinExistence type="predicted"/>
<evidence type="ECO:0000256" key="2">
    <source>
        <dbReference type="ARBA" id="ARBA00022475"/>
    </source>
</evidence>
<evidence type="ECO:0000256" key="8">
    <source>
        <dbReference type="ARBA" id="ARBA00023136"/>
    </source>
</evidence>